<sequence>MRPLKRLLIFSICIFVISCTIKVSLIREEIPDNDTLTLTMFMDRLSRIAVIKGTASVDIKMSRGSLSGDASIRITPDGFDVKIYAMGFQVGELKMRGEIVQSSPQLKEEEELAVVRCLKEGVFWWNVTDIKVTNADSVLYLKRPGQIIVLDSNTLKPIEQAIALPRGESLHITYKEVKKINGLWFPMKLEASSERYSITIEFEKVELTLDTREELKRSPEKPFLTNEPWFDEPGDDTMDDDMMDEEETVLGWAI</sequence>
<organism evidence="1 2">
    <name type="scientific">Candidatus Magnetominusculus xianensis</name>
    <dbReference type="NCBI Taxonomy" id="1748249"/>
    <lineage>
        <taxon>Bacteria</taxon>
        <taxon>Pseudomonadati</taxon>
        <taxon>Nitrospirota</taxon>
        <taxon>Nitrospiria</taxon>
        <taxon>Nitrospirales</taxon>
        <taxon>Nitrospiraceae</taxon>
        <taxon>Candidatus Magnetominusculus</taxon>
    </lineage>
</organism>
<dbReference type="EMBL" id="LNQR01000080">
    <property type="protein sequence ID" value="KWT82999.1"/>
    <property type="molecule type" value="Genomic_DNA"/>
</dbReference>
<dbReference type="Proteomes" id="UP000060487">
    <property type="component" value="Unassembled WGS sequence"/>
</dbReference>
<comment type="caution">
    <text evidence="1">The sequence shown here is derived from an EMBL/GenBank/DDBJ whole genome shotgun (WGS) entry which is preliminary data.</text>
</comment>
<evidence type="ECO:0008006" key="3">
    <source>
        <dbReference type="Google" id="ProtNLM"/>
    </source>
</evidence>
<evidence type="ECO:0000313" key="2">
    <source>
        <dbReference type="Proteomes" id="UP000060487"/>
    </source>
</evidence>
<proteinExistence type="predicted"/>
<name>A0ABR5SDH8_9BACT</name>
<keyword evidence="2" id="KW-1185">Reference proteome</keyword>
<reference evidence="1 2" key="1">
    <citation type="submission" date="2015-11" db="EMBL/GenBank/DDBJ databases">
        <authorList>
            <person name="Lin W."/>
        </authorList>
    </citation>
    <scope>NUCLEOTIDE SEQUENCE [LARGE SCALE GENOMIC DNA]</scope>
    <source>
        <strain evidence="1 2">HCH-1</strain>
    </source>
</reference>
<accession>A0ABR5SDH8</accession>
<protein>
    <recommendedName>
        <fullName evidence="3">DUF4292 domain-containing protein</fullName>
    </recommendedName>
</protein>
<dbReference type="PROSITE" id="PS51257">
    <property type="entry name" value="PROKAR_LIPOPROTEIN"/>
    <property type="match status" value="1"/>
</dbReference>
<gene>
    <name evidence="1" type="ORF">ASN18_2273</name>
</gene>
<dbReference type="RefSeq" id="WP_157072953.1">
    <property type="nucleotide sequence ID" value="NZ_LNQR01000080.1"/>
</dbReference>
<evidence type="ECO:0000313" key="1">
    <source>
        <dbReference type="EMBL" id="KWT82999.1"/>
    </source>
</evidence>